<evidence type="ECO:0000313" key="3">
    <source>
        <dbReference type="Proteomes" id="UP000309544"/>
    </source>
</evidence>
<name>A0A5C4S0C4_PROVB</name>
<feature type="domain" description="4Fe-4S ferredoxin-type" evidence="1">
    <location>
        <begin position="4"/>
        <end position="33"/>
    </location>
</feature>
<reference evidence="2 3" key="1">
    <citation type="submission" date="2019-05" db="EMBL/GenBank/DDBJ databases">
        <title>Draft Whole-Genome sequence of the green sulfur bacterium Prosthecochloris vibrioformis DSM 260.</title>
        <authorList>
            <person name="Meyer T.E."/>
            <person name="Kyndt J.A."/>
        </authorList>
    </citation>
    <scope>NUCLEOTIDE SEQUENCE [LARGE SCALE GENOMIC DNA]</scope>
    <source>
        <strain evidence="2 3">DSM 260</strain>
    </source>
</reference>
<dbReference type="SUPFAM" id="SSF54862">
    <property type="entry name" value="4Fe-4S ferredoxins"/>
    <property type="match status" value="1"/>
</dbReference>
<accession>A0A5C4S0C4</accession>
<organism evidence="2 3">
    <name type="scientific">Prosthecochloris vibrioformis</name>
    <name type="common">Chlorobium vibrioforme</name>
    <dbReference type="NCBI Taxonomy" id="1098"/>
    <lineage>
        <taxon>Bacteria</taxon>
        <taxon>Pseudomonadati</taxon>
        <taxon>Chlorobiota</taxon>
        <taxon>Chlorobiia</taxon>
        <taxon>Chlorobiales</taxon>
        <taxon>Chlorobiaceae</taxon>
        <taxon>Prosthecochloris</taxon>
    </lineage>
</organism>
<dbReference type="PANTHER" id="PTHR36513:SF1">
    <property type="entry name" value="TRANSMEMBRANE PROTEIN"/>
    <property type="match status" value="1"/>
</dbReference>
<evidence type="ECO:0000313" key="2">
    <source>
        <dbReference type="EMBL" id="TNJ36695.1"/>
    </source>
</evidence>
<dbReference type="PANTHER" id="PTHR36513">
    <property type="entry name" value="ABC TRANSMEMBRANE TYPE-1 DOMAIN-CONTAINING PROTEIN"/>
    <property type="match status" value="1"/>
</dbReference>
<dbReference type="PROSITE" id="PS51379">
    <property type="entry name" value="4FE4S_FER_2"/>
    <property type="match status" value="1"/>
</dbReference>
<comment type="caution">
    <text evidence="2">The sequence shown here is derived from an EMBL/GenBank/DDBJ whole genome shotgun (WGS) entry which is preliminary data.</text>
</comment>
<dbReference type="Pfam" id="PF05990">
    <property type="entry name" value="DUF900"/>
    <property type="match status" value="1"/>
</dbReference>
<dbReference type="InterPro" id="IPR029058">
    <property type="entry name" value="AB_hydrolase_fold"/>
</dbReference>
<dbReference type="Proteomes" id="UP000309544">
    <property type="component" value="Unassembled WGS sequence"/>
</dbReference>
<keyword evidence="2" id="KW-0378">Hydrolase</keyword>
<dbReference type="Gene3D" id="3.40.50.1820">
    <property type="entry name" value="alpha/beta hydrolase"/>
    <property type="match status" value="1"/>
</dbReference>
<dbReference type="RefSeq" id="WP_139626588.1">
    <property type="nucleotide sequence ID" value="NZ_VDCI01000004.1"/>
</dbReference>
<evidence type="ECO:0000259" key="1">
    <source>
        <dbReference type="PROSITE" id="PS51379"/>
    </source>
</evidence>
<sequence>MQRTVVKINEARCIGCGERVSACPQGALEMVGGKARLAGDLFCDGLGTCTRCCHCGAISREEREAAPYDERRVMAERVVPGGMVRIAAHLEYLKMLGKSCFLVANQGKYMGYHAVTVGVTVLFGYLLQGCASGLQAGSPERPREVTVMVATDRAARDTDEPDRFFGSERGGMRFGACRVSLPPDHELAEIESPFYADDAAEHLLLTDIVLLEEQAFSSLVAAGSGLFPGQGSFLYVHGFNMSFSKAVRYMGQLTADLDYRGCPVLFSWPSKGKVTGYDHDEGAQLASQQNLAGLLGLLASRCAERELSLLGHSMGGRLLVGAVQQLLERQPGLASKIGLLILVAPDIDSDRFAREVAPALREAGIRVVLYASKGDRALRVSGRLHGAPRAGAARPRPLVLPGIETIDADGIDGEFFGHTYHHRSRDVISDLYYLLNFGLGPDCRFSLEPVDTTDGRYWRFRE</sequence>
<keyword evidence="3" id="KW-1185">Reference proteome</keyword>
<dbReference type="AlphaFoldDB" id="A0A5C4S0C4"/>
<dbReference type="EMBL" id="VDCI01000004">
    <property type="protein sequence ID" value="TNJ36695.1"/>
    <property type="molecule type" value="Genomic_DNA"/>
</dbReference>
<gene>
    <name evidence="2" type="ORF">FGF68_06430</name>
</gene>
<dbReference type="GO" id="GO:0016787">
    <property type="term" value="F:hydrolase activity"/>
    <property type="evidence" value="ECO:0007669"/>
    <property type="project" value="UniProtKB-KW"/>
</dbReference>
<dbReference type="InterPro" id="IPR010297">
    <property type="entry name" value="DUF900_hydrolase"/>
</dbReference>
<proteinExistence type="predicted"/>
<dbReference type="SUPFAM" id="SSF53474">
    <property type="entry name" value="alpha/beta-Hydrolases"/>
    <property type="match status" value="1"/>
</dbReference>
<dbReference type="InterPro" id="IPR017896">
    <property type="entry name" value="4Fe4S_Fe-S-bd"/>
</dbReference>
<protein>
    <submittedName>
        <fullName evidence="2">Alpha/beta fold hydrolase</fullName>
    </submittedName>
</protein>
<dbReference type="Gene3D" id="3.30.70.20">
    <property type="match status" value="1"/>
</dbReference>